<dbReference type="EMBL" id="JAOQJF010000029">
    <property type="protein sequence ID" value="MCU6800771.1"/>
    <property type="molecule type" value="Genomic_DNA"/>
</dbReference>
<dbReference type="Gene3D" id="1.10.10.1400">
    <property type="entry name" value="Terminase, small subunit, N-terminal DNA-binding domain, HTH motif"/>
    <property type="match status" value="1"/>
</dbReference>
<sequence>MALTPKQQLFVEEYLIDLNATQAAIRAGYSPNNADKIGSELLGKTRVSEAIKIAMAERSRRTGINQDRILAELAKIALVNPARVVNFDEATIRKDALPEDLAAVASVKVKRFPTKDGEGIEREVKFHDKNKALDLAGRHLGMFKDRLELSGGLEAEKTKLDDLIQQMRKDNV</sequence>
<evidence type="ECO:0000313" key="4">
    <source>
        <dbReference type="Proteomes" id="UP001652395"/>
    </source>
</evidence>
<comment type="caution">
    <text evidence="3">The sequence shown here is derived from an EMBL/GenBank/DDBJ whole genome shotgun (WGS) entry which is preliminary data.</text>
</comment>
<dbReference type="InterPro" id="IPR005335">
    <property type="entry name" value="Terminase_ssu"/>
</dbReference>
<reference evidence="3 4" key="1">
    <citation type="journal article" date="2021" name="ISME Commun">
        <title>Automated analysis of genomic sequences facilitates high-throughput and comprehensive description of bacteria.</title>
        <authorList>
            <person name="Hitch T.C.A."/>
        </authorList>
    </citation>
    <scope>NUCLEOTIDE SEQUENCE [LARGE SCALE GENOMIC DNA]</scope>
    <source>
        <strain evidence="4">f_CCE</strain>
    </source>
</reference>
<dbReference type="InterPro" id="IPR038713">
    <property type="entry name" value="Terminase_Gp1_N_sf"/>
</dbReference>
<accession>A0ABT2V3D5</accession>
<evidence type="ECO:0000256" key="2">
    <source>
        <dbReference type="ARBA" id="ARBA00023219"/>
    </source>
</evidence>
<evidence type="ECO:0000313" key="3">
    <source>
        <dbReference type="EMBL" id="MCU6800771.1"/>
    </source>
</evidence>
<dbReference type="InterPro" id="IPR052404">
    <property type="entry name" value="SPP1-like_terminase"/>
</dbReference>
<dbReference type="RefSeq" id="WP_158359518.1">
    <property type="nucleotide sequence ID" value="NZ_JAOQJF010000029.1"/>
</dbReference>
<keyword evidence="1" id="KW-1188">Viral release from host cell</keyword>
<dbReference type="PANTHER" id="PTHR41328:SF2">
    <property type="entry name" value="TERMINASE SMALL SUBUNIT"/>
    <property type="match status" value="1"/>
</dbReference>
<gene>
    <name evidence="3" type="ORF">OCV69_12660</name>
</gene>
<proteinExistence type="predicted"/>
<dbReference type="PANTHER" id="PTHR41328">
    <property type="entry name" value="TERMINASE SMALL SUBUNIT-RELATED"/>
    <property type="match status" value="1"/>
</dbReference>
<name>A0ABT2V3D5_9FIRM</name>
<dbReference type="Pfam" id="PF03592">
    <property type="entry name" value="Terminase_2"/>
    <property type="match status" value="1"/>
</dbReference>
<dbReference type="Proteomes" id="UP001652395">
    <property type="component" value="Unassembled WGS sequence"/>
</dbReference>
<evidence type="ECO:0000256" key="1">
    <source>
        <dbReference type="ARBA" id="ARBA00022612"/>
    </source>
</evidence>
<protein>
    <submittedName>
        <fullName evidence="3">Terminase small subunit</fullName>
    </submittedName>
</protein>
<organism evidence="3 4">
    <name type="scientific">Alitiscatomonas aceti</name>
    <dbReference type="NCBI Taxonomy" id="2981724"/>
    <lineage>
        <taxon>Bacteria</taxon>
        <taxon>Bacillati</taxon>
        <taxon>Bacillota</taxon>
        <taxon>Clostridia</taxon>
        <taxon>Lachnospirales</taxon>
        <taxon>Lachnospiraceae</taxon>
        <taxon>Alitiscatomonas</taxon>
    </lineage>
</organism>
<keyword evidence="4" id="KW-1185">Reference proteome</keyword>
<keyword evidence="2" id="KW-0231">Viral genome packaging</keyword>